<dbReference type="eggNOG" id="ENOG502SXB9">
    <property type="taxonomic scope" value="Eukaryota"/>
</dbReference>
<keyword evidence="2" id="KW-1185">Reference proteome</keyword>
<dbReference type="KEGG" id="tva:4748496"/>
<dbReference type="AlphaFoldDB" id="A2FWA4"/>
<accession>A2FWA4</accession>
<evidence type="ECO:0000313" key="2">
    <source>
        <dbReference type="Proteomes" id="UP000001542"/>
    </source>
</evidence>
<name>A2FWA4_TRIV3</name>
<dbReference type="EMBL" id="DS114081">
    <property type="protein sequence ID" value="EAX90806.1"/>
    <property type="molecule type" value="Genomic_DNA"/>
</dbReference>
<sequence length="146" mass="16551">MATKDFARFTLEKCAFWHGILTINDSIVTSFFDIKFKKDVPDPDNYIAFVTNDIPAYPIAVTDNCHVSLNIENNISGNSNKIRVCDVNFSGSELQKMINEVPNAQNIDVETDTGEWSFSNQNGQWILRGISVYIQLSHLRKFVKDA</sequence>
<reference evidence="1" key="1">
    <citation type="submission" date="2006-10" db="EMBL/GenBank/DDBJ databases">
        <authorList>
            <person name="Amadeo P."/>
            <person name="Zhao Q."/>
            <person name="Wortman J."/>
            <person name="Fraser-Liggett C."/>
            <person name="Carlton J."/>
        </authorList>
    </citation>
    <scope>NUCLEOTIDE SEQUENCE</scope>
    <source>
        <strain evidence="1">G3</strain>
    </source>
</reference>
<dbReference type="VEuPathDB" id="TrichDB:TVAG_094750"/>
<reference evidence="1" key="2">
    <citation type="journal article" date="2007" name="Science">
        <title>Draft genome sequence of the sexually transmitted pathogen Trichomonas vaginalis.</title>
        <authorList>
            <person name="Carlton J.M."/>
            <person name="Hirt R.P."/>
            <person name="Silva J.C."/>
            <person name="Delcher A.L."/>
            <person name="Schatz M."/>
            <person name="Zhao Q."/>
            <person name="Wortman J.R."/>
            <person name="Bidwell S.L."/>
            <person name="Alsmark U.C.M."/>
            <person name="Besteiro S."/>
            <person name="Sicheritz-Ponten T."/>
            <person name="Noel C.J."/>
            <person name="Dacks J.B."/>
            <person name="Foster P.G."/>
            <person name="Simillion C."/>
            <person name="Van de Peer Y."/>
            <person name="Miranda-Saavedra D."/>
            <person name="Barton G.J."/>
            <person name="Westrop G.D."/>
            <person name="Mueller S."/>
            <person name="Dessi D."/>
            <person name="Fiori P.L."/>
            <person name="Ren Q."/>
            <person name="Paulsen I."/>
            <person name="Zhang H."/>
            <person name="Bastida-Corcuera F.D."/>
            <person name="Simoes-Barbosa A."/>
            <person name="Brown M.T."/>
            <person name="Hayes R.D."/>
            <person name="Mukherjee M."/>
            <person name="Okumura C.Y."/>
            <person name="Schneider R."/>
            <person name="Smith A.J."/>
            <person name="Vanacova S."/>
            <person name="Villalvazo M."/>
            <person name="Haas B.J."/>
            <person name="Pertea M."/>
            <person name="Feldblyum T.V."/>
            <person name="Utterback T.R."/>
            <person name="Shu C.L."/>
            <person name="Osoegawa K."/>
            <person name="de Jong P.J."/>
            <person name="Hrdy I."/>
            <person name="Horvathova L."/>
            <person name="Zubacova Z."/>
            <person name="Dolezal P."/>
            <person name="Malik S.B."/>
            <person name="Logsdon J.M. Jr."/>
            <person name="Henze K."/>
            <person name="Gupta A."/>
            <person name="Wang C.C."/>
            <person name="Dunne R.L."/>
            <person name="Upcroft J.A."/>
            <person name="Upcroft P."/>
            <person name="White O."/>
            <person name="Salzberg S.L."/>
            <person name="Tang P."/>
            <person name="Chiu C.-H."/>
            <person name="Lee Y.-S."/>
            <person name="Embley T.M."/>
            <person name="Coombs G.H."/>
            <person name="Mottram J.C."/>
            <person name="Tachezy J."/>
            <person name="Fraser-Liggett C.M."/>
            <person name="Johnson P.J."/>
        </authorList>
    </citation>
    <scope>NUCLEOTIDE SEQUENCE [LARGE SCALE GENOMIC DNA]</scope>
    <source>
        <strain evidence="1">G3</strain>
    </source>
</reference>
<dbReference type="VEuPathDB" id="TrichDB:TVAGG3_0173780"/>
<dbReference type="InParanoid" id="A2FWA4"/>
<dbReference type="RefSeq" id="XP_001303736.1">
    <property type="nucleotide sequence ID" value="XM_001303735.1"/>
</dbReference>
<proteinExistence type="predicted"/>
<protein>
    <submittedName>
        <fullName evidence="1">Uncharacterized protein</fullName>
    </submittedName>
</protein>
<dbReference type="Proteomes" id="UP000001542">
    <property type="component" value="Unassembled WGS sequence"/>
</dbReference>
<gene>
    <name evidence="1" type="ORF">TVAG_094750</name>
</gene>
<evidence type="ECO:0000313" key="1">
    <source>
        <dbReference type="EMBL" id="EAX90806.1"/>
    </source>
</evidence>
<organism evidence="1 2">
    <name type="scientific">Trichomonas vaginalis (strain ATCC PRA-98 / G3)</name>
    <dbReference type="NCBI Taxonomy" id="412133"/>
    <lineage>
        <taxon>Eukaryota</taxon>
        <taxon>Metamonada</taxon>
        <taxon>Parabasalia</taxon>
        <taxon>Trichomonadida</taxon>
        <taxon>Trichomonadidae</taxon>
        <taxon>Trichomonas</taxon>
    </lineage>
</organism>